<gene>
    <name evidence="1" type="ORF">LGH70_14735</name>
</gene>
<name>A0ABS8AEM3_9BACT</name>
<evidence type="ECO:0000313" key="1">
    <source>
        <dbReference type="EMBL" id="MCB2378855.1"/>
    </source>
</evidence>
<proteinExistence type="predicted"/>
<comment type="caution">
    <text evidence="1">The sequence shown here is derived from an EMBL/GenBank/DDBJ whole genome shotgun (WGS) entry which is preliminary data.</text>
</comment>
<dbReference type="Proteomes" id="UP001165297">
    <property type="component" value="Unassembled WGS sequence"/>
</dbReference>
<organism evidence="1 2">
    <name type="scientific">Hymenobacter nitidus</name>
    <dbReference type="NCBI Taxonomy" id="2880929"/>
    <lineage>
        <taxon>Bacteria</taxon>
        <taxon>Pseudomonadati</taxon>
        <taxon>Bacteroidota</taxon>
        <taxon>Cytophagia</taxon>
        <taxon>Cytophagales</taxon>
        <taxon>Hymenobacteraceae</taxon>
        <taxon>Hymenobacter</taxon>
    </lineage>
</organism>
<reference evidence="1" key="1">
    <citation type="submission" date="2021-10" db="EMBL/GenBank/DDBJ databases">
        <authorList>
            <person name="Dean J.D."/>
            <person name="Kim M.K."/>
            <person name="Newey C.N."/>
            <person name="Stoker T.S."/>
            <person name="Thompson D.W."/>
            <person name="Grose J.H."/>
        </authorList>
    </citation>
    <scope>NUCLEOTIDE SEQUENCE</scope>
    <source>
        <strain evidence="1">BT635</strain>
    </source>
</reference>
<dbReference type="RefSeq" id="WP_226187044.1">
    <property type="nucleotide sequence ID" value="NZ_JAJADQ010000007.1"/>
</dbReference>
<accession>A0ABS8AEM3</accession>
<protein>
    <submittedName>
        <fullName evidence="1">Uncharacterized protein</fullName>
    </submittedName>
</protein>
<dbReference type="EMBL" id="JAJADQ010000007">
    <property type="protein sequence ID" value="MCB2378855.1"/>
    <property type="molecule type" value="Genomic_DNA"/>
</dbReference>
<keyword evidence="2" id="KW-1185">Reference proteome</keyword>
<sequence length="106" mass="11615">MLSLYLLADEAPTPRPSDLSRLTPVGTLPEESFRLLQAQRLLESRLEYAAGFRWSSSQAAAKLQLLARQFPELRPTTSSNATPEQDLFLALLAAQAQQMGLLATTG</sequence>
<evidence type="ECO:0000313" key="2">
    <source>
        <dbReference type="Proteomes" id="UP001165297"/>
    </source>
</evidence>